<dbReference type="InterPro" id="IPR051804">
    <property type="entry name" value="Carb_Metab_Reg_Kinase/Isom"/>
</dbReference>
<dbReference type="Pfam" id="PF20511">
    <property type="entry name" value="PMI_typeI_cat"/>
    <property type="match status" value="1"/>
</dbReference>
<evidence type="ECO:0000256" key="9">
    <source>
        <dbReference type="PIRSR" id="PIRSR036894-2"/>
    </source>
</evidence>
<feature type="domain" description="Phosphomannose isomerase type I catalytic" evidence="10">
    <location>
        <begin position="8"/>
        <end position="119"/>
    </location>
</feature>
<dbReference type="OrthoDB" id="9808275at2"/>
<comment type="catalytic activity">
    <reaction evidence="1 7">
        <text>D-mannose 6-phosphate = D-fructose 6-phosphate</text>
        <dbReference type="Rhea" id="RHEA:12356"/>
        <dbReference type="ChEBI" id="CHEBI:58735"/>
        <dbReference type="ChEBI" id="CHEBI:61527"/>
        <dbReference type="EC" id="5.3.1.8"/>
    </reaction>
</comment>
<dbReference type="InterPro" id="IPR014710">
    <property type="entry name" value="RmlC-like_jellyroll"/>
</dbReference>
<evidence type="ECO:0000313" key="13">
    <source>
        <dbReference type="Proteomes" id="UP000448943"/>
    </source>
</evidence>
<keyword evidence="4 7" id="KW-0479">Metal-binding</keyword>
<comment type="cofactor">
    <cofactor evidence="8">
        <name>Zn(2+)</name>
        <dbReference type="ChEBI" id="CHEBI:29105"/>
    </cofactor>
    <text evidence="8">Binds 1 zinc ion per subunit.</text>
</comment>
<dbReference type="InterPro" id="IPR014628">
    <property type="entry name" value="Man6P_isomerase_Firm_short"/>
</dbReference>
<name>A0A6N9Q0D2_9BACL</name>
<comment type="similarity">
    <text evidence="2 7">Belongs to the mannose-6-phosphate isomerase type 1 family.</text>
</comment>
<evidence type="ECO:0000259" key="10">
    <source>
        <dbReference type="Pfam" id="PF20511"/>
    </source>
</evidence>
<dbReference type="PANTHER" id="PTHR42742:SF3">
    <property type="entry name" value="FRUCTOKINASE"/>
    <property type="match status" value="1"/>
</dbReference>
<dbReference type="Pfam" id="PF21621">
    <property type="entry name" value="MPI_cupin_dom"/>
    <property type="match status" value="1"/>
</dbReference>
<evidence type="ECO:0000259" key="11">
    <source>
        <dbReference type="Pfam" id="PF21621"/>
    </source>
</evidence>
<gene>
    <name evidence="12" type="primary">manA</name>
    <name evidence="12" type="ORF">ERL59_06355</name>
</gene>
<feature type="binding site" evidence="8">
    <location>
        <position position="173"/>
    </location>
    <ligand>
        <name>Zn(2+)</name>
        <dbReference type="ChEBI" id="CHEBI:29105"/>
    </ligand>
</feature>
<evidence type="ECO:0000256" key="6">
    <source>
        <dbReference type="ARBA" id="ARBA00023235"/>
    </source>
</evidence>
<dbReference type="GO" id="GO:0004476">
    <property type="term" value="F:mannose-6-phosphate isomerase activity"/>
    <property type="evidence" value="ECO:0007669"/>
    <property type="project" value="UniProtKB-UniRule"/>
</dbReference>
<dbReference type="NCBIfam" id="TIGR00218">
    <property type="entry name" value="manA"/>
    <property type="match status" value="1"/>
</dbReference>
<evidence type="ECO:0000313" key="12">
    <source>
        <dbReference type="EMBL" id="NBI28572.1"/>
    </source>
</evidence>
<sequence length="317" mass="36448">MTTKSPIFLKPLFKERIWGGTSLKRFNYELNSDNIGECWAISAHPNGTNKVKSGLYKGLSLSNLWDKHQELFGFYPSDKFPLLTKILDASQDLSVQVHPDDQYAQQNENGELGKTECWYIIDCKKDAEMILGHYASSKKQLLQWVEQGLWSDLLRKVKIKPGDFFYVPSGTIHALCEGTLVLETQQNSDTTYRVYDYDRVDQNGQVRDLHLDKAIEVTTIPHQDESIDPVISKQKDATITKFVEEKYFSAFKWQINGESQFNQDKKFQLVSVIEGEGILETLDGEFTFQKGDHFILPYQMSDFTIRGNTEMIISFPN</sequence>
<organism evidence="12 13">
    <name type="scientific">Chengkuizengella marina</name>
    <dbReference type="NCBI Taxonomy" id="2507566"/>
    <lineage>
        <taxon>Bacteria</taxon>
        <taxon>Bacillati</taxon>
        <taxon>Bacillota</taxon>
        <taxon>Bacilli</taxon>
        <taxon>Bacillales</taxon>
        <taxon>Paenibacillaceae</taxon>
        <taxon>Chengkuizengella</taxon>
    </lineage>
</organism>
<dbReference type="EMBL" id="SIJB01000015">
    <property type="protein sequence ID" value="NBI28572.1"/>
    <property type="molecule type" value="Genomic_DNA"/>
</dbReference>
<dbReference type="InterPro" id="IPR011051">
    <property type="entry name" value="RmlC_Cupin_sf"/>
</dbReference>
<dbReference type="Proteomes" id="UP000448943">
    <property type="component" value="Unassembled WGS sequence"/>
</dbReference>
<evidence type="ECO:0000256" key="8">
    <source>
        <dbReference type="PIRSR" id="PIRSR036894-1"/>
    </source>
</evidence>
<dbReference type="GO" id="GO:0008270">
    <property type="term" value="F:zinc ion binding"/>
    <property type="evidence" value="ECO:0007669"/>
    <property type="project" value="UniProtKB-UniRule"/>
</dbReference>
<dbReference type="CDD" id="cd07010">
    <property type="entry name" value="cupin_PMI_type_I_N_bac"/>
    <property type="match status" value="1"/>
</dbReference>
<protein>
    <recommendedName>
        <fullName evidence="3 7">Mannose-6-phosphate isomerase</fullName>
        <ecNumber evidence="3 7">5.3.1.8</ecNumber>
    </recommendedName>
</protein>
<evidence type="ECO:0000256" key="3">
    <source>
        <dbReference type="ARBA" id="ARBA00011956"/>
    </source>
</evidence>
<feature type="binding site" evidence="8">
    <location>
        <position position="116"/>
    </location>
    <ligand>
        <name>Zn(2+)</name>
        <dbReference type="ChEBI" id="CHEBI:29105"/>
    </ligand>
</feature>
<dbReference type="PANTHER" id="PTHR42742">
    <property type="entry name" value="TRANSCRIPTIONAL REPRESSOR MPRA"/>
    <property type="match status" value="1"/>
</dbReference>
<evidence type="ECO:0000256" key="4">
    <source>
        <dbReference type="ARBA" id="ARBA00022723"/>
    </source>
</evidence>
<keyword evidence="13" id="KW-1185">Reference proteome</keyword>
<dbReference type="AlphaFoldDB" id="A0A6N9Q0D2"/>
<dbReference type="SUPFAM" id="SSF51182">
    <property type="entry name" value="RmlC-like cupins"/>
    <property type="match status" value="1"/>
</dbReference>
<dbReference type="InterPro" id="IPR001250">
    <property type="entry name" value="Man6P_Isoase-1"/>
</dbReference>
<dbReference type="RefSeq" id="WP_160645354.1">
    <property type="nucleotide sequence ID" value="NZ_SIJB01000015.1"/>
</dbReference>
<dbReference type="InterPro" id="IPR049071">
    <property type="entry name" value="MPI_cupin_dom"/>
</dbReference>
<keyword evidence="6 7" id="KW-0413">Isomerase</keyword>
<dbReference type="GO" id="GO:0005975">
    <property type="term" value="P:carbohydrate metabolic process"/>
    <property type="evidence" value="ECO:0007669"/>
    <property type="project" value="UniProtKB-UniRule"/>
</dbReference>
<evidence type="ECO:0000256" key="7">
    <source>
        <dbReference type="PIRNR" id="PIRNR036894"/>
    </source>
</evidence>
<accession>A0A6N9Q0D2</accession>
<dbReference type="EC" id="5.3.1.8" evidence="3 7"/>
<evidence type="ECO:0000256" key="2">
    <source>
        <dbReference type="ARBA" id="ARBA00010772"/>
    </source>
</evidence>
<reference evidence="12 13" key="1">
    <citation type="submission" date="2019-01" db="EMBL/GenBank/DDBJ databases">
        <title>Chengkuizengella sp. nov., isolated from deep-sea sediment of East Pacific Ocean.</title>
        <authorList>
            <person name="Yang J."/>
            <person name="Lai Q."/>
            <person name="Shao Z."/>
        </authorList>
    </citation>
    <scope>NUCLEOTIDE SEQUENCE [LARGE SCALE GENOMIC DNA]</scope>
    <source>
        <strain evidence="12 13">YPA3-1-1</strain>
    </source>
</reference>
<dbReference type="InterPro" id="IPR046457">
    <property type="entry name" value="PMI_typeI_cat"/>
</dbReference>
<comment type="caution">
    <text evidence="12">The sequence shown here is derived from an EMBL/GenBank/DDBJ whole genome shotgun (WGS) entry which is preliminary data.</text>
</comment>
<feature type="domain" description="Mannose-6-phosphate isomerase cupin" evidence="11">
    <location>
        <begin position="238"/>
        <end position="316"/>
    </location>
</feature>
<dbReference type="PIRSF" id="PIRSF036894">
    <property type="entry name" value="PMI_Firm_short"/>
    <property type="match status" value="1"/>
</dbReference>
<proteinExistence type="inferred from homology"/>
<dbReference type="Gene3D" id="2.60.120.10">
    <property type="entry name" value="Jelly Rolls"/>
    <property type="match status" value="2"/>
</dbReference>
<feature type="binding site" evidence="8">
    <location>
        <position position="98"/>
    </location>
    <ligand>
        <name>Zn(2+)</name>
        <dbReference type="ChEBI" id="CHEBI:29105"/>
    </ligand>
</feature>
<keyword evidence="5 7" id="KW-0862">Zinc</keyword>
<feature type="active site" evidence="9">
    <location>
        <position position="193"/>
    </location>
</feature>
<evidence type="ECO:0000256" key="1">
    <source>
        <dbReference type="ARBA" id="ARBA00000757"/>
    </source>
</evidence>
<evidence type="ECO:0000256" key="5">
    <source>
        <dbReference type="ARBA" id="ARBA00022833"/>
    </source>
</evidence>